<keyword evidence="1" id="KW-0732">Signal</keyword>
<dbReference type="PROSITE" id="PS51257">
    <property type="entry name" value="PROKAR_LIPOPROTEIN"/>
    <property type="match status" value="1"/>
</dbReference>
<name>A0ABS5PN69_9FIRM</name>
<evidence type="ECO:0000313" key="3">
    <source>
        <dbReference type="Proteomes" id="UP000746471"/>
    </source>
</evidence>
<dbReference type="InterPro" id="IPR032484">
    <property type="entry name" value="DUF5052"/>
</dbReference>
<proteinExistence type="predicted"/>
<organism evidence="2 3">
    <name type="scientific">Fusibacter paucivorans</name>
    <dbReference type="NCBI Taxonomy" id="76009"/>
    <lineage>
        <taxon>Bacteria</taxon>
        <taxon>Bacillati</taxon>
        <taxon>Bacillota</taxon>
        <taxon>Clostridia</taxon>
        <taxon>Eubacteriales</taxon>
        <taxon>Eubacteriales Family XII. Incertae Sedis</taxon>
        <taxon>Fusibacter</taxon>
    </lineage>
</organism>
<feature type="signal peptide" evidence="1">
    <location>
        <begin position="1"/>
        <end position="26"/>
    </location>
</feature>
<accession>A0ABS5PN69</accession>
<dbReference type="EMBL" id="JAHBCL010000012">
    <property type="protein sequence ID" value="MBS7526628.1"/>
    <property type="molecule type" value="Genomic_DNA"/>
</dbReference>
<protein>
    <submittedName>
        <fullName evidence="2">DUF5052 family protein</fullName>
    </submittedName>
</protein>
<sequence length="209" mass="23149">MKKNISRLLIFLCVMILATGCTQVKSQIKDIKAETFGIERTFDVYDDFGNKTLSVTGDSTDMQPSEVDNVILITIDGYTWQHVGSTMVVSEEGLTNALANSEASTNDADWDTAVEADNETQTIDTSRNASGSLTTVDRFFNNVTSNLVGLKRVIFVKNQMGVLVGVYEGDKVLVEDSSLPDSTKILIDDKRLTLYRCDFEIFEAEMLSE</sequence>
<dbReference type="Pfam" id="PF16475">
    <property type="entry name" value="DUF5052"/>
    <property type="match status" value="1"/>
</dbReference>
<keyword evidence="3" id="KW-1185">Reference proteome</keyword>
<feature type="chain" id="PRO_5047291002" evidence="1">
    <location>
        <begin position="27"/>
        <end position="209"/>
    </location>
</feature>
<dbReference type="Proteomes" id="UP000746471">
    <property type="component" value="Unassembled WGS sequence"/>
</dbReference>
<gene>
    <name evidence="2" type="ORF">KHM83_08065</name>
</gene>
<comment type="caution">
    <text evidence="2">The sequence shown here is derived from an EMBL/GenBank/DDBJ whole genome shotgun (WGS) entry which is preliminary data.</text>
</comment>
<evidence type="ECO:0000313" key="2">
    <source>
        <dbReference type="EMBL" id="MBS7526628.1"/>
    </source>
</evidence>
<reference evidence="2 3" key="1">
    <citation type="submission" date="2021-05" db="EMBL/GenBank/DDBJ databases">
        <title>Fusibacter ferrireducens sp. nov., an anaerobic, sulfur- and Fe-reducing bacterium isolated from the mangrove sediment.</title>
        <authorList>
            <person name="Qiu D."/>
        </authorList>
    </citation>
    <scope>NUCLEOTIDE SEQUENCE [LARGE SCALE GENOMIC DNA]</scope>
    <source>
        <strain evidence="2 3">DSM 12116</strain>
    </source>
</reference>
<evidence type="ECO:0000256" key="1">
    <source>
        <dbReference type="SAM" id="SignalP"/>
    </source>
</evidence>
<dbReference type="RefSeq" id="WP_213236490.1">
    <property type="nucleotide sequence ID" value="NZ_JAHBCL010000012.1"/>
</dbReference>